<dbReference type="Proteomes" id="UP001181046">
    <property type="component" value="Unassembled WGS sequence"/>
</dbReference>
<dbReference type="PANTHER" id="PTHR14226:SF57">
    <property type="entry name" value="BLR7027 PROTEIN"/>
    <property type="match status" value="1"/>
</dbReference>
<evidence type="ECO:0000259" key="5">
    <source>
        <dbReference type="PROSITE" id="PS51635"/>
    </source>
</evidence>
<dbReference type="RefSeq" id="WP_311829464.1">
    <property type="nucleotide sequence ID" value="NZ_JARQAJ010000001.1"/>
</dbReference>
<name>A0ABU3F7Y3_9ENTE</name>
<proteinExistence type="predicted"/>
<dbReference type="Pfam" id="PF01734">
    <property type="entry name" value="Patatin"/>
    <property type="match status" value="1"/>
</dbReference>
<comment type="caution">
    <text evidence="6">The sequence shown here is derived from an EMBL/GenBank/DDBJ whole genome shotgun (WGS) entry which is preliminary data.</text>
</comment>
<dbReference type="InterPro" id="IPR050301">
    <property type="entry name" value="NTE"/>
</dbReference>
<evidence type="ECO:0000256" key="4">
    <source>
        <dbReference type="PROSITE-ProRule" id="PRU01161"/>
    </source>
</evidence>
<sequence>MELNRVYVSDLLADWKKFQQTQLLFPFYTSHSQARTAFLAAVKCGKGYWVQCNTHWLLVTKNDQADSWEISNLLISTDFGWQKAFLLLETAARQKFKRSLRLIFEANLILRQWLTAQGYQLKAGVWQKDLVYHTGLVLGGGGARGAYQIGVWKALLEKEITFEVVVGTSVGGLNGALIVQGDYEQALTLWQEIETNKVLDITFKEVEELDFSAQVDQLRTFIRTSLQQRGISSKPLRRLLEERLDPTKLQTGCPFYVVTTKVPAFQEVVVAINQCSKAEIIDWLLASASFFPMMAMTKITDEFYVDGGYRNNLPVDVALQKPITELIVVDVHGPGLDKRYRLSAEVAELKLATPWSLGDLFLFQSDRSAENIELGYLETKRALGELQGYRYFFNRQADFETLTKDFLRYLKTEIPVDLNGLYPELKKFFRRSVPVEMLSLAFLEFFAYWVKVSPARVFEPSEFIETILQQFELPNRLNPNFSVQEQIEDFIENHNVFSDYYRVLQLYQRQGNLKSFYRRWPIPTLLALFFRYIRAEEVTADF</sequence>
<organism evidence="6 7">
    <name type="scientific">Enterococcus xiangfangensis</name>
    <dbReference type="NCBI Taxonomy" id="1296537"/>
    <lineage>
        <taxon>Bacteria</taxon>
        <taxon>Bacillati</taxon>
        <taxon>Bacillota</taxon>
        <taxon>Bacilli</taxon>
        <taxon>Lactobacillales</taxon>
        <taxon>Enterococcaceae</taxon>
        <taxon>Enterococcus</taxon>
    </lineage>
</organism>
<keyword evidence="2 4" id="KW-0442">Lipid degradation</keyword>
<dbReference type="EMBL" id="JARQAJ010000001">
    <property type="protein sequence ID" value="MDT2758774.1"/>
    <property type="molecule type" value="Genomic_DNA"/>
</dbReference>
<dbReference type="PANTHER" id="PTHR14226">
    <property type="entry name" value="NEUROPATHY TARGET ESTERASE/SWISS CHEESE D.MELANOGASTER"/>
    <property type="match status" value="1"/>
</dbReference>
<evidence type="ECO:0000256" key="2">
    <source>
        <dbReference type="ARBA" id="ARBA00022963"/>
    </source>
</evidence>
<evidence type="ECO:0000256" key="1">
    <source>
        <dbReference type="ARBA" id="ARBA00022801"/>
    </source>
</evidence>
<keyword evidence="3 4" id="KW-0443">Lipid metabolism</keyword>
<gene>
    <name evidence="6" type="ORF">P7H27_03265</name>
</gene>
<feature type="short sequence motif" description="GXSXG" evidence="4">
    <location>
        <begin position="167"/>
        <end position="171"/>
    </location>
</feature>
<dbReference type="InterPro" id="IPR016035">
    <property type="entry name" value="Acyl_Trfase/lysoPLipase"/>
</dbReference>
<accession>A0ABU3F7Y3</accession>
<reference evidence="6" key="1">
    <citation type="submission" date="2023-03" db="EMBL/GenBank/DDBJ databases">
        <authorList>
            <person name="Shen W."/>
            <person name="Cai J."/>
        </authorList>
    </citation>
    <scope>NUCLEOTIDE SEQUENCE</scope>
    <source>
        <strain evidence="6">P66-3</strain>
    </source>
</reference>
<feature type="active site" description="Proton acceptor" evidence="4">
    <location>
        <position position="306"/>
    </location>
</feature>
<evidence type="ECO:0000313" key="6">
    <source>
        <dbReference type="EMBL" id="MDT2758774.1"/>
    </source>
</evidence>
<dbReference type="CDD" id="cd07209">
    <property type="entry name" value="Pat_hypo_Ecoli_Z1214_like"/>
    <property type="match status" value="1"/>
</dbReference>
<keyword evidence="7" id="KW-1185">Reference proteome</keyword>
<keyword evidence="1 4" id="KW-0378">Hydrolase</keyword>
<feature type="short sequence motif" description="GXGXXG" evidence="4">
    <location>
        <begin position="140"/>
        <end position="145"/>
    </location>
</feature>
<feature type="active site" description="Nucleophile" evidence="4">
    <location>
        <position position="169"/>
    </location>
</feature>
<dbReference type="SUPFAM" id="SSF52151">
    <property type="entry name" value="FabD/lysophospholipase-like"/>
    <property type="match status" value="1"/>
</dbReference>
<protein>
    <submittedName>
        <fullName evidence="6">Patatin-like phospholipase family protein</fullName>
    </submittedName>
</protein>
<feature type="domain" description="PNPLA" evidence="5">
    <location>
        <begin position="136"/>
        <end position="319"/>
    </location>
</feature>
<dbReference type="PROSITE" id="PS51635">
    <property type="entry name" value="PNPLA"/>
    <property type="match status" value="1"/>
</dbReference>
<feature type="short sequence motif" description="DGA/G" evidence="4">
    <location>
        <begin position="306"/>
        <end position="308"/>
    </location>
</feature>
<evidence type="ECO:0000313" key="7">
    <source>
        <dbReference type="Proteomes" id="UP001181046"/>
    </source>
</evidence>
<dbReference type="InterPro" id="IPR002641">
    <property type="entry name" value="PNPLA_dom"/>
</dbReference>
<dbReference type="Gene3D" id="3.40.1090.10">
    <property type="entry name" value="Cytosolic phospholipase A2 catalytic domain"/>
    <property type="match status" value="1"/>
</dbReference>
<evidence type="ECO:0000256" key="3">
    <source>
        <dbReference type="ARBA" id="ARBA00023098"/>
    </source>
</evidence>